<sequence>MSCRVAWRSLLMRSILELQNELRSSAFGLFHSLIAGDKVNENTLILLQEILAYESFIFYYNMVYPISVTLARVTSNESAEDLRIFLNDAVTQIAMKRTEAIVDSLRSRGLLVVIC</sequence>
<accession>A0A0M3HG86</accession>
<reference evidence="2" key="1">
    <citation type="submission" date="2017-02" db="UniProtKB">
        <authorList>
            <consortium name="WormBaseParasite"/>
        </authorList>
    </citation>
    <scope>IDENTIFICATION</scope>
</reference>
<organism evidence="1 2">
    <name type="scientific">Ascaris lumbricoides</name>
    <name type="common">Giant roundworm</name>
    <dbReference type="NCBI Taxonomy" id="6252"/>
    <lineage>
        <taxon>Eukaryota</taxon>
        <taxon>Metazoa</taxon>
        <taxon>Ecdysozoa</taxon>
        <taxon>Nematoda</taxon>
        <taxon>Chromadorea</taxon>
        <taxon>Rhabditida</taxon>
        <taxon>Spirurina</taxon>
        <taxon>Ascaridomorpha</taxon>
        <taxon>Ascaridoidea</taxon>
        <taxon>Ascarididae</taxon>
        <taxon>Ascaris</taxon>
    </lineage>
</organism>
<dbReference type="Proteomes" id="UP000036681">
    <property type="component" value="Unplaced"/>
</dbReference>
<evidence type="ECO:0000313" key="1">
    <source>
        <dbReference type="Proteomes" id="UP000036681"/>
    </source>
</evidence>
<dbReference type="WBParaSite" id="ALUE_0000053101-mRNA-1">
    <property type="protein sequence ID" value="ALUE_0000053101-mRNA-1"/>
    <property type="gene ID" value="ALUE_0000053101"/>
</dbReference>
<proteinExistence type="predicted"/>
<evidence type="ECO:0000313" key="2">
    <source>
        <dbReference type="WBParaSite" id="ALUE_0000053101-mRNA-1"/>
    </source>
</evidence>
<name>A0A0M3HG86_ASCLU</name>
<dbReference type="AlphaFoldDB" id="A0A0M3HG86"/>
<keyword evidence="1" id="KW-1185">Reference proteome</keyword>
<protein>
    <submittedName>
        <fullName evidence="2">MIF4G_like_2 domain-containing protein</fullName>
    </submittedName>
</protein>